<organism evidence="1">
    <name type="scientific">viral metagenome</name>
    <dbReference type="NCBI Taxonomy" id="1070528"/>
    <lineage>
        <taxon>unclassified sequences</taxon>
        <taxon>metagenomes</taxon>
        <taxon>organismal metagenomes</taxon>
    </lineage>
</organism>
<evidence type="ECO:0000313" key="1">
    <source>
        <dbReference type="EMBL" id="QJA87659.1"/>
    </source>
</evidence>
<dbReference type="EMBL" id="MT142724">
    <property type="protein sequence ID" value="QJA87659.1"/>
    <property type="molecule type" value="Genomic_DNA"/>
</dbReference>
<gene>
    <name evidence="1" type="ORF">MM415B02924_0011</name>
</gene>
<dbReference type="AlphaFoldDB" id="A0A6M3KZX0"/>
<accession>A0A6M3KZX0</accession>
<protein>
    <submittedName>
        <fullName evidence="1">Uncharacterized protein</fullName>
    </submittedName>
</protein>
<proteinExistence type="predicted"/>
<sequence length="77" mass="8956">MKATHAITDVHPEDARYSKRKRMIGKKVYAYPDIHPSLEGEPWVAGHVYIWESLPEEGPGKKYSYAIKLKERESKKE</sequence>
<name>A0A6M3KZX0_9ZZZZ</name>
<reference evidence="1" key="1">
    <citation type="submission" date="2020-03" db="EMBL/GenBank/DDBJ databases">
        <title>The deep terrestrial virosphere.</title>
        <authorList>
            <person name="Holmfeldt K."/>
            <person name="Nilsson E."/>
            <person name="Simone D."/>
            <person name="Lopez-Fernandez M."/>
            <person name="Wu X."/>
            <person name="de Brujin I."/>
            <person name="Lundin D."/>
            <person name="Andersson A."/>
            <person name="Bertilsson S."/>
            <person name="Dopson M."/>
        </authorList>
    </citation>
    <scope>NUCLEOTIDE SEQUENCE</scope>
    <source>
        <strain evidence="1">MM415B02924</strain>
    </source>
</reference>